<comment type="caution">
    <text evidence="1">The sequence shown here is derived from an EMBL/GenBank/DDBJ whole genome shotgun (WGS) entry which is preliminary data.</text>
</comment>
<sequence>MVLGGQRYSGWYSEQNYQERFTAQKVYPTLADGVEVTTHADDWVLGSFVEIVPVNTITSDFHIHHVHVIKPTANGTYDCVLYCGTTEIGRFSFSRTEKKDDMEGIEIHTTLCDANSQVQAKLASENDASEDKVEIKLWYHEHS</sequence>
<organism evidence="1">
    <name type="scientific">marine sediment metagenome</name>
    <dbReference type="NCBI Taxonomy" id="412755"/>
    <lineage>
        <taxon>unclassified sequences</taxon>
        <taxon>metagenomes</taxon>
        <taxon>ecological metagenomes</taxon>
    </lineage>
</organism>
<accession>X0ZA57</accession>
<evidence type="ECO:0000313" key="1">
    <source>
        <dbReference type="EMBL" id="GAG55182.1"/>
    </source>
</evidence>
<dbReference type="EMBL" id="BART01007236">
    <property type="protein sequence ID" value="GAG55182.1"/>
    <property type="molecule type" value="Genomic_DNA"/>
</dbReference>
<gene>
    <name evidence="1" type="ORF">S01H4_16495</name>
</gene>
<name>X0ZA57_9ZZZZ</name>
<dbReference type="AlphaFoldDB" id="X0ZA57"/>
<reference evidence="1" key="1">
    <citation type="journal article" date="2014" name="Front. Microbiol.">
        <title>High frequency of phylogenetically diverse reductive dehalogenase-homologous genes in deep subseafloor sedimentary metagenomes.</title>
        <authorList>
            <person name="Kawai M."/>
            <person name="Futagami T."/>
            <person name="Toyoda A."/>
            <person name="Takaki Y."/>
            <person name="Nishi S."/>
            <person name="Hori S."/>
            <person name="Arai W."/>
            <person name="Tsubouchi T."/>
            <person name="Morono Y."/>
            <person name="Uchiyama I."/>
            <person name="Ito T."/>
            <person name="Fujiyama A."/>
            <person name="Inagaki F."/>
            <person name="Takami H."/>
        </authorList>
    </citation>
    <scope>NUCLEOTIDE SEQUENCE</scope>
    <source>
        <strain evidence="1">Expedition CK06-06</strain>
    </source>
</reference>
<proteinExistence type="predicted"/>
<protein>
    <submittedName>
        <fullName evidence="1">Uncharacterized protein</fullName>
    </submittedName>
</protein>